<name>X1Q0H9_9ZZZZ</name>
<keyword evidence="1" id="KW-1133">Transmembrane helix</keyword>
<organism evidence="2">
    <name type="scientific">marine sediment metagenome</name>
    <dbReference type="NCBI Taxonomy" id="412755"/>
    <lineage>
        <taxon>unclassified sequences</taxon>
        <taxon>metagenomes</taxon>
        <taxon>ecological metagenomes</taxon>
    </lineage>
</organism>
<evidence type="ECO:0000313" key="2">
    <source>
        <dbReference type="EMBL" id="GAI44595.1"/>
    </source>
</evidence>
<gene>
    <name evidence="2" type="ORF">S06H3_39456</name>
</gene>
<feature type="transmembrane region" description="Helical" evidence="1">
    <location>
        <begin position="12"/>
        <end position="33"/>
    </location>
</feature>
<sequence>MAKTIRKNWDMVLVIGFGLFLMIAVVITVKTAVPIPFQSVQAATTSATTVDVTATVAETIEITVTTTEMDLGALSYSSISTTSNNFAVKTNAAGGYTVNLKDQYGALYKDVSNEITSASTTLSAGTEGYGAQGTTTDGNVIIDAAYNKTGEQVGKNRDC</sequence>
<protein>
    <submittedName>
        <fullName evidence="2">Uncharacterized protein</fullName>
    </submittedName>
</protein>
<reference evidence="2" key="1">
    <citation type="journal article" date="2014" name="Front. Microbiol.">
        <title>High frequency of phylogenetically diverse reductive dehalogenase-homologous genes in deep subseafloor sedimentary metagenomes.</title>
        <authorList>
            <person name="Kawai M."/>
            <person name="Futagami T."/>
            <person name="Toyoda A."/>
            <person name="Takaki Y."/>
            <person name="Nishi S."/>
            <person name="Hori S."/>
            <person name="Arai W."/>
            <person name="Tsubouchi T."/>
            <person name="Morono Y."/>
            <person name="Uchiyama I."/>
            <person name="Ito T."/>
            <person name="Fujiyama A."/>
            <person name="Inagaki F."/>
            <person name="Takami H."/>
        </authorList>
    </citation>
    <scope>NUCLEOTIDE SEQUENCE</scope>
    <source>
        <strain evidence="2">Expedition CK06-06</strain>
    </source>
</reference>
<dbReference type="EMBL" id="BARV01024139">
    <property type="protein sequence ID" value="GAI44595.1"/>
    <property type="molecule type" value="Genomic_DNA"/>
</dbReference>
<keyword evidence="1" id="KW-0812">Transmembrane</keyword>
<dbReference type="AlphaFoldDB" id="X1Q0H9"/>
<accession>X1Q0H9</accession>
<keyword evidence="1" id="KW-0472">Membrane</keyword>
<proteinExistence type="predicted"/>
<evidence type="ECO:0000256" key="1">
    <source>
        <dbReference type="SAM" id="Phobius"/>
    </source>
</evidence>
<comment type="caution">
    <text evidence="2">The sequence shown here is derived from an EMBL/GenBank/DDBJ whole genome shotgun (WGS) entry which is preliminary data.</text>
</comment>